<sequence>MAAARISVLREGYVADLEGGGLRASPSSVLIEDGGLKVLADPGTDGEGLLSALSREGLGPRDVDMIFITHPHLDHILNIRLFADAEIIDPNCIYRGDEEIPYGELIPGTEVEVLPTPGHTSDHGSLLVPVGTETWLVAGDLFWWRDGAGPRTDIQSLLALEDELAWDPPALRSSRLAALGRADVVIPGHGKVFRPSGRPRPGLR</sequence>
<dbReference type="RefSeq" id="WP_316965415.1">
    <property type="nucleotide sequence ID" value="NZ_JARFPK010000001.1"/>
</dbReference>
<evidence type="ECO:0000313" key="2">
    <source>
        <dbReference type="EMBL" id="MDF0589576.1"/>
    </source>
</evidence>
<dbReference type="Pfam" id="PF00753">
    <property type="entry name" value="Lactamase_B"/>
    <property type="match status" value="1"/>
</dbReference>
<proteinExistence type="predicted"/>
<keyword evidence="3" id="KW-1185">Reference proteome</keyword>
<protein>
    <submittedName>
        <fullName evidence="2">MBL fold metallo-hydrolase</fullName>
    </submittedName>
</protein>
<dbReference type="InterPro" id="IPR039344">
    <property type="entry name" value="MBLAC1"/>
</dbReference>
<dbReference type="EMBL" id="JARFPK010000001">
    <property type="protein sequence ID" value="MDF0589576.1"/>
    <property type="molecule type" value="Genomic_DNA"/>
</dbReference>
<reference evidence="2 3" key="1">
    <citation type="submission" date="2023-03" db="EMBL/GenBank/DDBJ databases">
        <title>WGS of Methanotrichaceae archaeon Mx.</title>
        <authorList>
            <person name="Sorokin D.Y."/>
            <person name="Merkel A.Y."/>
        </authorList>
    </citation>
    <scope>NUCLEOTIDE SEQUENCE [LARGE SCALE GENOMIC DNA]</scope>
    <source>
        <strain evidence="2 3">Mx</strain>
    </source>
</reference>
<accession>A0ABT5X4E9</accession>
<dbReference type="PANTHER" id="PTHR23200:SF49">
    <property type="entry name" value="METALLO-BETA-LACTAMASE DOMAIN-CONTAINING PROTEIN"/>
    <property type="match status" value="1"/>
</dbReference>
<dbReference type="CDD" id="cd07711">
    <property type="entry name" value="MBLAC1-like_MBL-fold"/>
    <property type="match status" value="1"/>
</dbReference>
<gene>
    <name evidence="2" type="ORF">P0O15_00065</name>
</gene>
<dbReference type="Gene3D" id="3.60.15.10">
    <property type="entry name" value="Ribonuclease Z/Hydroxyacylglutathione hydrolase-like"/>
    <property type="match status" value="1"/>
</dbReference>
<dbReference type="PANTHER" id="PTHR23200">
    <property type="entry name" value="METALLO-BETA-LACTAMASE DOMAIN-CONTAINING PROTEIN 1"/>
    <property type="match status" value="1"/>
</dbReference>
<dbReference type="InterPro" id="IPR036866">
    <property type="entry name" value="RibonucZ/Hydroxyglut_hydro"/>
</dbReference>
<comment type="caution">
    <text evidence="2">The sequence shown here is derived from an EMBL/GenBank/DDBJ whole genome shotgun (WGS) entry which is preliminary data.</text>
</comment>
<dbReference type="SUPFAM" id="SSF56281">
    <property type="entry name" value="Metallo-hydrolase/oxidoreductase"/>
    <property type="match status" value="1"/>
</dbReference>
<feature type="domain" description="Metallo-beta-lactamase" evidence="1">
    <location>
        <begin position="25"/>
        <end position="189"/>
    </location>
</feature>
<dbReference type="SMART" id="SM00849">
    <property type="entry name" value="Lactamase_B"/>
    <property type="match status" value="1"/>
</dbReference>
<evidence type="ECO:0000259" key="1">
    <source>
        <dbReference type="SMART" id="SM00849"/>
    </source>
</evidence>
<organism evidence="2 3">
    <name type="scientific">Candidatus Methanocrinis natronophilus</name>
    <dbReference type="NCBI Taxonomy" id="3033396"/>
    <lineage>
        <taxon>Archaea</taxon>
        <taxon>Methanobacteriati</taxon>
        <taxon>Methanobacteriota</taxon>
        <taxon>Stenosarchaea group</taxon>
        <taxon>Methanomicrobia</taxon>
        <taxon>Methanotrichales</taxon>
        <taxon>Methanotrichaceae</taxon>
        <taxon>Methanocrinis</taxon>
    </lineage>
</organism>
<evidence type="ECO:0000313" key="3">
    <source>
        <dbReference type="Proteomes" id="UP001220010"/>
    </source>
</evidence>
<name>A0ABT5X4E9_9EURY</name>
<dbReference type="Proteomes" id="UP001220010">
    <property type="component" value="Unassembled WGS sequence"/>
</dbReference>
<dbReference type="InterPro" id="IPR001279">
    <property type="entry name" value="Metallo-B-lactamas"/>
</dbReference>